<dbReference type="PANTHER" id="PTHR35870">
    <property type="entry name" value="PROTEIN, PUTATIVE (AFU_ORTHOLOGUE AFUA_5G03330)-RELATED"/>
    <property type="match status" value="1"/>
</dbReference>
<keyword evidence="3" id="KW-1185">Reference proteome</keyword>
<dbReference type="OrthoDB" id="10004862at2759"/>
<dbReference type="InterPro" id="IPR025337">
    <property type="entry name" value="Questin_oxidase-like"/>
</dbReference>
<sequence length="517" mass="57375">MPTNIDADFLFPTPSAPPSVLSPYNWPGVSPGSTQALKEVLKDNHERWHIFFNEKGFHNHASHRSLAIWSLGADPAIIRAGYKTDCGLQRPAYKSPEEITEENFAQHLGDERFWDAYLNFFTDRVRKDGIDKTFETFIFSKKYNIGKEEMLTRFMSGLVHPLIHTGYGAEFDIPGMVIEGLAQTCVHQADVSKILPPSFFEPIPTAPTVTNGTHGDNVHALTILARVAADSRLSLPKDLNELALVQNIIDDHSDLIREYASQWTIDIQKPGEIERKVEEITWMNVVMYGVAGWTWAQQVKQGQEGEFNADFFLAHLVTSVAFLPSLLGRLRHSPHSQVLLLRGYLAVVLSWYIARARPGLDVEAFFKSSSATAYPLPIHTLPTPHEGALPGKGKIQAQVPDPWLPLVQSSVVHPDEHLPKAVRALAAWSGKFGTAPAGTFSGPQGKGGIRTELPGAEYLDGTLFIRVAGLTVARMGRVGQGEAPADFWDRLGFYLDPERAKEARKRMQAVILERASM</sequence>
<gene>
    <name evidence="2" type="ORF">P691DRAFT_676137</name>
</gene>
<reference evidence="2" key="1">
    <citation type="submission" date="2020-11" db="EMBL/GenBank/DDBJ databases">
        <authorList>
            <consortium name="DOE Joint Genome Institute"/>
            <person name="Ahrendt S."/>
            <person name="Riley R."/>
            <person name="Andreopoulos W."/>
            <person name="Labutti K."/>
            <person name="Pangilinan J."/>
            <person name="Ruiz-Duenas F.J."/>
            <person name="Barrasa J.M."/>
            <person name="Sanchez-Garcia M."/>
            <person name="Camarero S."/>
            <person name="Miyauchi S."/>
            <person name="Serrano A."/>
            <person name="Linde D."/>
            <person name="Babiker R."/>
            <person name="Drula E."/>
            <person name="Ayuso-Fernandez I."/>
            <person name="Pacheco R."/>
            <person name="Padilla G."/>
            <person name="Ferreira P."/>
            <person name="Barriuso J."/>
            <person name="Kellner H."/>
            <person name="Castanera R."/>
            <person name="Alfaro M."/>
            <person name="Ramirez L."/>
            <person name="Pisabarro A.G."/>
            <person name="Kuo A."/>
            <person name="Tritt A."/>
            <person name="Lipzen A."/>
            <person name="He G."/>
            <person name="Yan M."/>
            <person name="Ng V."/>
            <person name="Cullen D."/>
            <person name="Martin F."/>
            <person name="Rosso M.-N."/>
            <person name="Henrissat B."/>
            <person name="Hibbett D."/>
            <person name="Martinez A.T."/>
            <person name="Grigoriev I.V."/>
        </authorList>
    </citation>
    <scope>NUCLEOTIDE SEQUENCE</scope>
    <source>
        <strain evidence="2">MF-IS2</strain>
    </source>
</reference>
<dbReference type="AlphaFoldDB" id="A0A9P5X626"/>
<evidence type="ECO:0000313" key="2">
    <source>
        <dbReference type="EMBL" id="KAF9445187.1"/>
    </source>
</evidence>
<evidence type="ECO:0000313" key="3">
    <source>
        <dbReference type="Proteomes" id="UP000807342"/>
    </source>
</evidence>
<evidence type="ECO:0000256" key="1">
    <source>
        <dbReference type="ARBA" id="ARBA00023002"/>
    </source>
</evidence>
<organism evidence="2 3">
    <name type="scientific">Macrolepiota fuliginosa MF-IS2</name>
    <dbReference type="NCBI Taxonomy" id="1400762"/>
    <lineage>
        <taxon>Eukaryota</taxon>
        <taxon>Fungi</taxon>
        <taxon>Dikarya</taxon>
        <taxon>Basidiomycota</taxon>
        <taxon>Agaricomycotina</taxon>
        <taxon>Agaricomycetes</taxon>
        <taxon>Agaricomycetidae</taxon>
        <taxon>Agaricales</taxon>
        <taxon>Agaricineae</taxon>
        <taxon>Agaricaceae</taxon>
        <taxon>Macrolepiota</taxon>
    </lineage>
</organism>
<dbReference type="PANTHER" id="PTHR35870:SF1">
    <property type="entry name" value="PROTEIN, PUTATIVE (AFU_ORTHOLOGUE AFUA_5G03330)-RELATED"/>
    <property type="match status" value="1"/>
</dbReference>
<protein>
    <recommendedName>
        <fullName evidence="4">Oxidoreductase AflY</fullName>
    </recommendedName>
</protein>
<name>A0A9P5X626_9AGAR</name>
<proteinExistence type="predicted"/>
<evidence type="ECO:0008006" key="4">
    <source>
        <dbReference type="Google" id="ProtNLM"/>
    </source>
</evidence>
<keyword evidence="1" id="KW-0560">Oxidoreductase</keyword>
<comment type="caution">
    <text evidence="2">The sequence shown here is derived from an EMBL/GenBank/DDBJ whole genome shotgun (WGS) entry which is preliminary data.</text>
</comment>
<accession>A0A9P5X626</accession>
<dbReference type="Pfam" id="PF14027">
    <property type="entry name" value="Questin_oxidase"/>
    <property type="match status" value="1"/>
</dbReference>
<dbReference type="EMBL" id="MU151318">
    <property type="protein sequence ID" value="KAF9445187.1"/>
    <property type="molecule type" value="Genomic_DNA"/>
</dbReference>
<dbReference type="GO" id="GO:0016491">
    <property type="term" value="F:oxidoreductase activity"/>
    <property type="evidence" value="ECO:0007669"/>
    <property type="project" value="UniProtKB-KW"/>
</dbReference>
<dbReference type="Proteomes" id="UP000807342">
    <property type="component" value="Unassembled WGS sequence"/>
</dbReference>